<reference evidence="4" key="1">
    <citation type="submission" date="2021-01" db="EMBL/GenBank/DDBJ databases">
        <title>WGS of actinomycetes isolated from Thailand.</title>
        <authorList>
            <person name="Thawai C."/>
        </authorList>
    </citation>
    <scope>NUCLEOTIDE SEQUENCE</scope>
    <source>
        <strain evidence="4">RCU-197</strain>
    </source>
</reference>
<evidence type="ECO:0000256" key="1">
    <source>
        <dbReference type="ARBA" id="ARBA00004496"/>
    </source>
</evidence>
<dbReference type="GO" id="GO:0005938">
    <property type="term" value="C:cell cortex"/>
    <property type="evidence" value="ECO:0007669"/>
    <property type="project" value="TreeGrafter"/>
</dbReference>
<sequence length="128" mass="13882">MNNLGLTLRAAGRLDGAIDAHTHSHEVAKAPGDRLRAAMALSNLANALLVAGRSEKVIQMHAEALEIYKEFGDWFRTGQSLNNLAIAHQAAQHPVEAHAYWLMAVDAYNRANAPEQAARSQSRADSLT</sequence>
<dbReference type="InterPro" id="IPR011990">
    <property type="entry name" value="TPR-like_helical_dom_sf"/>
</dbReference>
<evidence type="ECO:0000256" key="2">
    <source>
        <dbReference type="ARBA" id="ARBA00022490"/>
    </source>
</evidence>
<dbReference type="RefSeq" id="WP_201841252.1">
    <property type="nucleotide sequence ID" value="NZ_JAERRK010000018.1"/>
</dbReference>
<evidence type="ECO:0000256" key="3">
    <source>
        <dbReference type="ARBA" id="ARBA00022737"/>
    </source>
</evidence>
<dbReference type="Pfam" id="PF13374">
    <property type="entry name" value="TPR_10"/>
    <property type="match status" value="1"/>
</dbReference>
<dbReference type="Gene3D" id="1.25.40.10">
    <property type="entry name" value="Tetratricopeptide repeat domain"/>
    <property type="match status" value="1"/>
</dbReference>
<dbReference type="SUPFAM" id="SSF48452">
    <property type="entry name" value="TPR-like"/>
    <property type="match status" value="1"/>
</dbReference>
<dbReference type="PANTHER" id="PTHR45954:SF1">
    <property type="entry name" value="LD33695P"/>
    <property type="match status" value="1"/>
</dbReference>
<dbReference type="Proteomes" id="UP000661858">
    <property type="component" value="Unassembled WGS sequence"/>
</dbReference>
<evidence type="ECO:0000313" key="5">
    <source>
        <dbReference type="Proteomes" id="UP000661858"/>
    </source>
</evidence>
<accession>A0A937JQT2</accession>
<keyword evidence="3" id="KW-0677">Repeat</keyword>
<organism evidence="4 5">
    <name type="scientific">Streptomyces actinomycinicus</name>
    <dbReference type="NCBI Taxonomy" id="1695166"/>
    <lineage>
        <taxon>Bacteria</taxon>
        <taxon>Bacillati</taxon>
        <taxon>Actinomycetota</taxon>
        <taxon>Actinomycetes</taxon>
        <taxon>Kitasatosporales</taxon>
        <taxon>Streptomycetaceae</taxon>
        <taxon>Streptomyces</taxon>
    </lineage>
</organism>
<dbReference type="AlphaFoldDB" id="A0A937JQT2"/>
<dbReference type="InterPro" id="IPR052386">
    <property type="entry name" value="GPSM"/>
</dbReference>
<dbReference type="GO" id="GO:0001965">
    <property type="term" value="F:G-protein alpha-subunit binding"/>
    <property type="evidence" value="ECO:0007669"/>
    <property type="project" value="TreeGrafter"/>
</dbReference>
<dbReference type="PANTHER" id="PTHR45954">
    <property type="entry name" value="LD33695P"/>
    <property type="match status" value="1"/>
</dbReference>
<keyword evidence="5" id="KW-1185">Reference proteome</keyword>
<keyword evidence="2" id="KW-0963">Cytoplasm</keyword>
<comment type="caution">
    <text evidence="4">The sequence shown here is derived from an EMBL/GenBank/DDBJ whole genome shotgun (WGS) entry which is preliminary data.</text>
</comment>
<proteinExistence type="predicted"/>
<evidence type="ECO:0000313" key="4">
    <source>
        <dbReference type="EMBL" id="MBL1085736.1"/>
    </source>
</evidence>
<gene>
    <name evidence="4" type="ORF">JK359_27865</name>
</gene>
<comment type="subcellular location">
    <subcellularLocation>
        <location evidence="1">Cytoplasm</location>
    </subcellularLocation>
</comment>
<dbReference type="GO" id="GO:0005092">
    <property type="term" value="F:GDP-dissociation inhibitor activity"/>
    <property type="evidence" value="ECO:0007669"/>
    <property type="project" value="TreeGrafter"/>
</dbReference>
<name>A0A937JQT2_9ACTN</name>
<dbReference type="Pfam" id="PF13424">
    <property type="entry name" value="TPR_12"/>
    <property type="match status" value="1"/>
</dbReference>
<protein>
    <submittedName>
        <fullName evidence="4">Tetratricopeptide repeat protein</fullName>
    </submittedName>
</protein>
<dbReference type="EMBL" id="JAERRK010000018">
    <property type="protein sequence ID" value="MBL1085736.1"/>
    <property type="molecule type" value="Genomic_DNA"/>
</dbReference>